<accession>A0A5M3WMU1</accession>
<keyword evidence="2" id="KW-1185">Reference proteome</keyword>
<dbReference type="Proteomes" id="UP000331127">
    <property type="component" value="Unassembled WGS sequence"/>
</dbReference>
<sequence>MPFDERRYLQEVLDPAREAGSPPEDLRLRYQLRQDMSPAEVAETVRQVRQCWRRQRQLLKFRKLVDRLESDHAGYAPIFEAAANGDTGPLIAALRQAGERDRRRVTDLRRRLDDAAGRLRLLAPDVVAGIARSAGVERREADALAGQLGIEIREPDQLPDIPPYPGYARAREALDTLRKRHLAEFVLGESQFRIFTPAGDLGERIREVEADWQRRTRGSWTISADTVLAALRGVDDPGALLRYDLVARVRERVREHPGDETLVRFAVEDLGLDPGEARRLVFAVRQEGGGPSGPRARLRELVDAGEIQAAADLAATLPEGTELGNEIAARLAAALKLRDQALTATDPDEAWILLADALRRVPDLPGAAGLLARLAPHPARDVHAEPRDDAVTITWQPSPSRAGEITYEIRRDGVPLRAGPVAGRFVDETPPINVPLRYAVAARRGEATATPASAAVVVVRPEPRDLRVTAGDGVVTGRWITPPEAVGVVVLRDGQPVIVDGSAFRDRAVRNGTGHHYHVYAVYPTPDGAGASTPGLHRTVTPHARPEPVPELSITPASQGMLLLSCAEPASGVLEFLLLKGVPPWPYGTTLALAEIEGTGRALATTPVAEGHLIKPETGVVLALTIAGDLVTVGAYREHVNLTAPASVTAERRGGTVLVGLDWPPEVPEVEVGWAAERLLVSAAAYRAQGGIRLDAPEDEAITIEVVPSALLRGERARGPAVRVELPAAVPVRYDLIAEGPPWKRTLTVEVSADRPARVPRLVLVLKPGLVQPLTAADGRVLGEWTDLTTPARLTLPAPRQAKPYWLRCFAEGDVALLDPPVRRMKMG</sequence>
<dbReference type="RefSeq" id="WP_155356024.1">
    <property type="nucleotide sequence ID" value="NZ_BAAAHL010000037.1"/>
</dbReference>
<name>A0A5M3WMU1_9ACTN</name>
<evidence type="ECO:0000313" key="1">
    <source>
        <dbReference type="EMBL" id="GES10595.1"/>
    </source>
</evidence>
<organism evidence="1 2">
    <name type="scientific">Acrocarpospora macrocephala</name>
    <dbReference type="NCBI Taxonomy" id="150177"/>
    <lineage>
        <taxon>Bacteria</taxon>
        <taxon>Bacillati</taxon>
        <taxon>Actinomycetota</taxon>
        <taxon>Actinomycetes</taxon>
        <taxon>Streptosporangiales</taxon>
        <taxon>Streptosporangiaceae</taxon>
        <taxon>Acrocarpospora</taxon>
    </lineage>
</organism>
<comment type="caution">
    <text evidence="1">The sequence shown here is derived from an EMBL/GenBank/DDBJ whole genome shotgun (WGS) entry which is preliminary data.</text>
</comment>
<dbReference type="OrthoDB" id="4494375at2"/>
<dbReference type="EMBL" id="BLAE01000023">
    <property type="protein sequence ID" value="GES10595.1"/>
    <property type="molecule type" value="Genomic_DNA"/>
</dbReference>
<dbReference type="AlphaFoldDB" id="A0A5M3WMU1"/>
<protein>
    <recommendedName>
        <fullName evidence="3">Fibronectin type-III domain-containing protein</fullName>
    </recommendedName>
</protein>
<reference evidence="1 2" key="1">
    <citation type="submission" date="2019-10" db="EMBL/GenBank/DDBJ databases">
        <title>Whole genome shotgun sequence of Acrocarpospora macrocephala NBRC 16266.</title>
        <authorList>
            <person name="Ichikawa N."/>
            <person name="Kimura A."/>
            <person name="Kitahashi Y."/>
            <person name="Komaki H."/>
            <person name="Oguchi A."/>
        </authorList>
    </citation>
    <scope>NUCLEOTIDE SEQUENCE [LARGE SCALE GENOMIC DNA]</scope>
    <source>
        <strain evidence="1 2">NBRC 16266</strain>
    </source>
</reference>
<evidence type="ECO:0000313" key="2">
    <source>
        <dbReference type="Proteomes" id="UP000331127"/>
    </source>
</evidence>
<gene>
    <name evidence="1" type="ORF">Amac_041920</name>
</gene>
<evidence type="ECO:0008006" key="3">
    <source>
        <dbReference type="Google" id="ProtNLM"/>
    </source>
</evidence>
<proteinExistence type="predicted"/>